<dbReference type="SMART" id="SM00256">
    <property type="entry name" value="FBOX"/>
    <property type="match status" value="1"/>
</dbReference>
<protein>
    <recommendedName>
        <fullName evidence="1">F-box domain-containing protein</fullName>
    </recommendedName>
</protein>
<dbReference type="NCBIfam" id="TIGR01640">
    <property type="entry name" value="F_box_assoc_1"/>
    <property type="match status" value="1"/>
</dbReference>
<dbReference type="Gene3D" id="1.20.1280.50">
    <property type="match status" value="1"/>
</dbReference>
<dbReference type="PANTHER" id="PTHR31672:SF10">
    <property type="entry name" value="F-BOX DOMAIN-CONTAINING PROTEIN"/>
    <property type="match status" value="1"/>
</dbReference>
<dbReference type="Pfam" id="PF08268">
    <property type="entry name" value="FBA_3"/>
    <property type="match status" value="1"/>
</dbReference>
<reference evidence="2" key="1">
    <citation type="journal article" date="2019" name="Sci. Rep.">
        <title>Draft genome of Tanacetum cinerariifolium, the natural source of mosquito coil.</title>
        <authorList>
            <person name="Yamashiro T."/>
            <person name="Shiraishi A."/>
            <person name="Satake H."/>
            <person name="Nakayama K."/>
        </authorList>
    </citation>
    <scope>NUCLEOTIDE SEQUENCE</scope>
</reference>
<feature type="domain" description="F-box" evidence="1">
    <location>
        <begin position="1"/>
        <end position="45"/>
    </location>
</feature>
<accession>A0A6L2JCQ6</accession>
<dbReference type="InterPro" id="IPR050796">
    <property type="entry name" value="SCF_F-box_component"/>
</dbReference>
<dbReference type="InterPro" id="IPR017451">
    <property type="entry name" value="F-box-assoc_interact_dom"/>
</dbReference>
<sequence>MSDDIPFDIQSEIIKRLPVKSLLQFRSVSKQWKSFIDNPKFIKNYHVNHASPQHHLLVCYELDTVENYTSIIDDDTFPKQKFPLTAPESLHFRDPFLLNSVNGLLCFYDRYGHVGTNTKKVVIWNPTVRKSVGVDILVPKGRYTKEKCIVVGFGVCPDTSDLKLVKILDDKISSIWVVEVFTLSTHVWKTVYTGAPFKSCDLTLFQVFVDGVIYFLVYDVFLVHGSRLNLVISFDLKSEKFGEVCLPERLVRTPGLNVTKVNESLGLLEYYEEGDMKLCGVWSRKYEANNQFTKIYTIKVEGYINDVGINGDLRTLYAWSYMETLLLLDEADSIIH</sequence>
<dbReference type="InterPro" id="IPR036047">
    <property type="entry name" value="F-box-like_dom_sf"/>
</dbReference>
<organism evidence="2">
    <name type="scientific">Tanacetum cinerariifolium</name>
    <name type="common">Dalmatian daisy</name>
    <name type="synonym">Chrysanthemum cinerariifolium</name>
    <dbReference type="NCBI Taxonomy" id="118510"/>
    <lineage>
        <taxon>Eukaryota</taxon>
        <taxon>Viridiplantae</taxon>
        <taxon>Streptophyta</taxon>
        <taxon>Embryophyta</taxon>
        <taxon>Tracheophyta</taxon>
        <taxon>Spermatophyta</taxon>
        <taxon>Magnoliopsida</taxon>
        <taxon>eudicotyledons</taxon>
        <taxon>Gunneridae</taxon>
        <taxon>Pentapetalae</taxon>
        <taxon>asterids</taxon>
        <taxon>campanulids</taxon>
        <taxon>Asterales</taxon>
        <taxon>Asteraceae</taxon>
        <taxon>Asteroideae</taxon>
        <taxon>Anthemideae</taxon>
        <taxon>Anthemidinae</taxon>
        <taxon>Tanacetum</taxon>
    </lineage>
</organism>
<dbReference type="EMBL" id="BKCJ010000466">
    <property type="protein sequence ID" value="GEU33454.1"/>
    <property type="molecule type" value="Genomic_DNA"/>
</dbReference>
<dbReference type="PANTHER" id="PTHR31672">
    <property type="entry name" value="BNACNNG10540D PROTEIN"/>
    <property type="match status" value="1"/>
</dbReference>
<evidence type="ECO:0000259" key="1">
    <source>
        <dbReference type="PROSITE" id="PS50181"/>
    </source>
</evidence>
<gene>
    <name evidence="2" type="ORF">Tci_005432</name>
</gene>
<dbReference type="InterPro" id="IPR013187">
    <property type="entry name" value="F-box-assoc_dom_typ3"/>
</dbReference>
<dbReference type="CDD" id="cd22157">
    <property type="entry name" value="F-box_AtFBW1-like"/>
    <property type="match status" value="1"/>
</dbReference>
<proteinExistence type="predicted"/>
<dbReference type="Pfam" id="PF00646">
    <property type="entry name" value="F-box"/>
    <property type="match status" value="1"/>
</dbReference>
<name>A0A6L2JCQ6_TANCI</name>
<dbReference type="InterPro" id="IPR001810">
    <property type="entry name" value="F-box_dom"/>
</dbReference>
<dbReference type="SUPFAM" id="SSF81383">
    <property type="entry name" value="F-box domain"/>
    <property type="match status" value="1"/>
</dbReference>
<dbReference type="AlphaFoldDB" id="A0A6L2JCQ6"/>
<comment type="caution">
    <text evidence="2">The sequence shown here is derived from an EMBL/GenBank/DDBJ whole genome shotgun (WGS) entry which is preliminary data.</text>
</comment>
<evidence type="ECO:0000313" key="2">
    <source>
        <dbReference type="EMBL" id="GEU33454.1"/>
    </source>
</evidence>
<dbReference type="PROSITE" id="PS50181">
    <property type="entry name" value="FBOX"/>
    <property type="match status" value="1"/>
</dbReference>